<evidence type="ECO:0000256" key="2">
    <source>
        <dbReference type="ARBA" id="ARBA00005577"/>
    </source>
</evidence>
<name>A0A0B6Y6Q6_9EUPU</name>
<dbReference type="AlphaFoldDB" id="A0A0B6Y6Q6"/>
<feature type="transmembrane region" description="Helical" evidence="7">
    <location>
        <begin position="153"/>
        <end position="177"/>
    </location>
</feature>
<dbReference type="GO" id="GO:0007219">
    <property type="term" value="P:Notch signaling pathway"/>
    <property type="evidence" value="ECO:0007669"/>
    <property type="project" value="UniProtKB-KW"/>
</dbReference>
<comment type="subcellular location">
    <subcellularLocation>
        <location evidence="1">Membrane</location>
        <topology evidence="1">Multi-pass membrane protein</topology>
    </subcellularLocation>
</comment>
<evidence type="ECO:0000256" key="5">
    <source>
        <dbReference type="ARBA" id="ARBA00022989"/>
    </source>
</evidence>
<keyword evidence="4" id="KW-0914">Notch signaling pathway</keyword>
<dbReference type="Pfam" id="PF06105">
    <property type="entry name" value="Aph-1"/>
    <property type="match status" value="1"/>
</dbReference>
<gene>
    <name evidence="8" type="primary">ORF15104</name>
</gene>
<accession>A0A0B6Y6Q6</accession>
<feature type="transmembrane region" description="Helical" evidence="7">
    <location>
        <begin position="216"/>
        <end position="236"/>
    </location>
</feature>
<sequence>MTLMEFFGCTFIAFGLPFALFIFTIARDPMRVILFIASGFFWLLSLLISSILWYAVVPLRDKLAFGLVFSVLFQELFRFLFYKTLRLANDGLLKVSQETEDQHVTPKDFSNKHIMAYVSGFGFGVIGGAFSIVNVLADMSGPGTIGIMGDSKYFFWTSAFLTLCFILLHTMWGVIFFSALDKKNYIYVAGVVVSHMLISCLTLLNQESSDTNSVIYFGSIIPAYVCLFVMSAIAFHTAGGTLANVKAAFVCRKGRYEID</sequence>
<dbReference type="PANTHER" id="PTHR12889">
    <property type="entry name" value="GAMMA-SECRETASE SUBUNIT APH-1"/>
    <property type="match status" value="1"/>
</dbReference>
<reference evidence="8" key="1">
    <citation type="submission" date="2014-12" db="EMBL/GenBank/DDBJ databases">
        <title>Insight into the proteome of Arion vulgaris.</title>
        <authorList>
            <person name="Aradska J."/>
            <person name="Bulat T."/>
            <person name="Smidak R."/>
            <person name="Sarate P."/>
            <person name="Gangsoo J."/>
            <person name="Sialana F."/>
            <person name="Bilban M."/>
            <person name="Lubec G."/>
        </authorList>
    </citation>
    <scope>NUCLEOTIDE SEQUENCE</scope>
    <source>
        <tissue evidence="8">Skin</tissue>
    </source>
</reference>
<dbReference type="InterPro" id="IPR009294">
    <property type="entry name" value="Aph-1"/>
</dbReference>
<dbReference type="GO" id="GO:0016020">
    <property type="term" value="C:membrane"/>
    <property type="evidence" value="ECO:0007669"/>
    <property type="project" value="UniProtKB-SubCell"/>
</dbReference>
<evidence type="ECO:0008006" key="9">
    <source>
        <dbReference type="Google" id="ProtNLM"/>
    </source>
</evidence>
<evidence type="ECO:0000256" key="7">
    <source>
        <dbReference type="SAM" id="Phobius"/>
    </source>
</evidence>
<comment type="similarity">
    <text evidence="2">Belongs to the APH-1 family.</text>
</comment>
<feature type="transmembrane region" description="Helical" evidence="7">
    <location>
        <begin position="32"/>
        <end position="57"/>
    </location>
</feature>
<protein>
    <recommendedName>
        <fullName evidence="9">Gamma-secretase subunit Aph-1</fullName>
    </recommendedName>
</protein>
<evidence type="ECO:0000256" key="6">
    <source>
        <dbReference type="ARBA" id="ARBA00023136"/>
    </source>
</evidence>
<feature type="transmembrane region" description="Helical" evidence="7">
    <location>
        <begin position="114"/>
        <end position="133"/>
    </location>
</feature>
<keyword evidence="6 7" id="KW-0472">Membrane</keyword>
<feature type="transmembrane region" description="Helical" evidence="7">
    <location>
        <begin position="63"/>
        <end position="81"/>
    </location>
</feature>
<evidence type="ECO:0000313" key="8">
    <source>
        <dbReference type="EMBL" id="CEK52002.1"/>
    </source>
</evidence>
<keyword evidence="3 7" id="KW-0812">Transmembrane</keyword>
<proteinExistence type="inferred from homology"/>
<feature type="transmembrane region" description="Helical" evidence="7">
    <location>
        <begin position="184"/>
        <end position="204"/>
    </location>
</feature>
<evidence type="ECO:0000256" key="3">
    <source>
        <dbReference type="ARBA" id="ARBA00022692"/>
    </source>
</evidence>
<feature type="transmembrane region" description="Helical" evidence="7">
    <location>
        <begin position="6"/>
        <end position="25"/>
    </location>
</feature>
<organism evidence="8">
    <name type="scientific">Arion vulgaris</name>
    <dbReference type="NCBI Taxonomy" id="1028688"/>
    <lineage>
        <taxon>Eukaryota</taxon>
        <taxon>Metazoa</taxon>
        <taxon>Spiralia</taxon>
        <taxon>Lophotrochozoa</taxon>
        <taxon>Mollusca</taxon>
        <taxon>Gastropoda</taxon>
        <taxon>Heterobranchia</taxon>
        <taxon>Euthyneura</taxon>
        <taxon>Panpulmonata</taxon>
        <taxon>Eupulmonata</taxon>
        <taxon>Stylommatophora</taxon>
        <taxon>Helicina</taxon>
        <taxon>Arionoidea</taxon>
        <taxon>Arionidae</taxon>
        <taxon>Arion</taxon>
    </lineage>
</organism>
<keyword evidence="5 7" id="KW-1133">Transmembrane helix</keyword>
<evidence type="ECO:0000256" key="4">
    <source>
        <dbReference type="ARBA" id="ARBA00022976"/>
    </source>
</evidence>
<dbReference type="GO" id="GO:0016485">
    <property type="term" value="P:protein processing"/>
    <property type="evidence" value="ECO:0007669"/>
    <property type="project" value="InterPro"/>
</dbReference>
<dbReference type="EMBL" id="HACG01005137">
    <property type="protein sequence ID" value="CEK52002.1"/>
    <property type="molecule type" value="Transcribed_RNA"/>
</dbReference>
<evidence type="ECO:0000256" key="1">
    <source>
        <dbReference type="ARBA" id="ARBA00004141"/>
    </source>
</evidence>